<dbReference type="SUPFAM" id="SSF55120">
    <property type="entry name" value="Pseudouridine synthase"/>
    <property type="match status" value="1"/>
</dbReference>
<keyword evidence="3 4" id="KW-0413">Isomerase</keyword>
<keyword evidence="2 4" id="KW-0819">tRNA processing</keyword>
<dbReference type="Pfam" id="PF01142">
    <property type="entry name" value="TruD"/>
    <property type="match status" value="2"/>
</dbReference>
<sequence length="348" mass="39231">MTEIDSDKTESALPNWPYAYGGPTSKGNIKSVPDDFIVEEILGFETEGSGEHVILHIEKSGENTEYVARLLARHAGVRQRDIGYAGLKDRHGRTRQWFSVWLPGKEDPDWSVLESDKLNILEMTRHARKLKRGVLAGNRFNILVRNWQGDRAQTENQLQRIKTQGFPNYFAEQRFGHQGKNIAKALAMFQGEKVKREQRSIYLSAARSYLFNWILAERVGTQTWRQGLPGDVFKLNKSNSYFHADTLDQALIDRIANGDLHPTGWLFGKGQNPTSGEILALEQRIIASHQDLAAGLLKEGMQSDRRALRALPDNLSWNFAADDILQLSFALPAGSYATALLREIVGTE</sequence>
<evidence type="ECO:0000256" key="1">
    <source>
        <dbReference type="ARBA" id="ARBA00007953"/>
    </source>
</evidence>
<dbReference type="InterPro" id="IPR001656">
    <property type="entry name" value="PsdUridine_synth_TruD"/>
</dbReference>
<name>A0ABY7GM83_9GAMM</name>
<dbReference type="InterPro" id="IPR042214">
    <property type="entry name" value="TruD_catalytic"/>
</dbReference>
<dbReference type="Gene3D" id="3.30.2340.10">
    <property type="entry name" value="TruD, insertion domain"/>
    <property type="match status" value="1"/>
</dbReference>
<dbReference type="InterPro" id="IPR043165">
    <property type="entry name" value="TruD_insert_sf"/>
</dbReference>
<protein>
    <recommendedName>
        <fullName evidence="4">tRNA pseudouridine synthase D</fullName>
        <ecNumber evidence="4">5.4.99.27</ecNumber>
    </recommendedName>
    <alternativeName>
        <fullName evidence="4">tRNA pseudouridine(13) synthase</fullName>
    </alternativeName>
    <alternativeName>
        <fullName evidence="4">tRNA pseudouridylate synthase D</fullName>
    </alternativeName>
    <alternativeName>
        <fullName evidence="4">tRNA-uridine isomerase D</fullName>
    </alternativeName>
</protein>
<feature type="domain" description="TRUD" evidence="5">
    <location>
        <begin position="165"/>
        <end position="310"/>
    </location>
</feature>
<evidence type="ECO:0000256" key="4">
    <source>
        <dbReference type="HAMAP-Rule" id="MF_01082"/>
    </source>
</evidence>
<dbReference type="PROSITE" id="PS01268">
    <property type="entry name" value="UPF0024"/>
    <property type="match status" value="1"/>
</dbReference>
<gene>
    <name evidence="4 6" type="primary">truD</name>
    <name evidence="6" type="ORF">NM686_003615</name>
</gene>
<dbReference type="HAMAP" id="MF_01082">
    <property type="entry name" value="TruD"/>
    <property type="match status" value="1"/>
</dbReference>
<dbReference type="GO" id="GO:0160150">
    <property type="term" value="F:tRNA pseudouridine(13) synthase activity"/>
    <property type="evidence" value="ECO:0007669"/>
    <property type="project" value="UniProtKB-EC"/>
</dbReference>
<dbReference type="EMBL" id="CP113517">
    <property type="protein sequence ID" value="WAR45614.1"/>
    <property type="molecule type" value="Genomic_DNA"/>
</dbReference>
<dbReference type="CDD" id="cd01291">
    <property type="entry name" value="PseudoU_synth"/>
    <property type="match status" value="1"/>
</dbReference>
<feature type="active site" description="Nucleophile" evidence="4">
    <location>
        <position position="89"/>
    </location>
</feature>
<keyword evidence="7" id="KW-1185">Reference proteome</keyword>
<organism evidence="6 7">
    <name type="scientific">Methylomonas rapida</name>
    <dbReference type="NCBI Taxonomy" id="2963939"/>
    <lineage>
        <taxon>Bacteria</taxon>
        <taxon>Pseudomonadati</taxon>
        <taxon>Pseudomonadota</taxon>
        <taxon>Gammaproteobacteria</taxon>
        <taxon>Methylococcales</taxon>
        <taxon>Methylococcaceae</taxon>
        <taxon>Methylomonas</taxon>
    </lineage>
</organism>
<dbReference type="Proteomes" id="UP001162780">
    <property type="component" value="Chromosome"/>
</dbReference>
<dbReference type="InterPro" id="IPR011760">
    <property type="entry name" value="PsdUridine_synth_TruD_insert"/>
</dbReference>
<dbReference type="InterPro" id="IPR020119">
    <property type="entry name" value="PsdUridine_synth_TruD_CS"/>
</dbReference>
<dbReference type="EC" id="5.4.99.27" evidence="4"/>
<dbReference type="CDD" id="cd02575">
    <property type="entry name" value="PseudoU_synth_EcTruD"/>
    <property type="match status" value="1"/>
</dbReference>
<comment type="catalytic activity">
    <reaction evidence="4">
        <text>uridine(13) in tRNA = pseudouridine(13) in tRNA</text>
        <dbReference type="Rhea" id="RHEA:42540"/>
        <dbReference type="Rhea" id="RHEA-COMP:10105"/>
        <dbReference type="Rhea" id="RHEA-COMP:10106"/>
        <dbReference type="ChEBI" id="CHEBI:65314"/>
        <dbReference type="ChEBI" id="CHEBI:65315"/>
        <dbReference type="EC" id="5.4.99.27"/>
    </reaction>
</comment>
<dbReference type="Gene3D" id="3.30.2350.20">
    <property type="entry name" value="TruD, catalytic domain"/>
    <property type="match status" value="1"/>
</dbReference>
<dbReference type="InterPro" id="IPR050170">
    <property type="entry name" value="TruD_pseudoU_synthase"/>
</dbReference>
<evidence type="ECO:0000256" key="2">
    <source>
        <dbReference type="ARBA" id="ARBA00022694"/>
    </source>
</evidence>
<dbReference type="PANTHER" id="PTHR47811">
    <property type="entry name" value="TRNA PSEUDOURIDINE SYNTHASE D"/>
    <property type="match status" value="1"/>
</dbReference>
<dbReference type="PROSITE" id="PS50984">
    <property type="entry name" value="TRUD"/>
    <property type="match status" value="1"/>
</dbReference>
<dbReference type="NCBIfam" id="NF002153">
    <property type="entry name" value="PRK00984.1-2"/>
    <property type="match status" value="1"/>
</dbReference>
<proteinExistence type="inferred from homology"/>
<dbReference type="RefSeq" id="WP_255186524.1">
    <property type="nucleotide sequence ID" value="NZ_CP113517.1"/>
</dbReference>
<reference evidence="6" key="1">
    <citation type="submission" date="2022-11" db="EMBL/GenBank/DDBJ databases">
        <title>Methylomonas rapida sp. nov., Carotenoid-Producing Obligate Methanotrophs with High Growth Characteristics and Biotechnological Potential.</title>
        <authorList>
            <person name="Tikhonova E.N."/>
            <person name="Suleimanov R.Z."/>
            <person name="Miroshnikov K."/>
            <person name="Oshkin I.Y."/>
            <person name="Belova S.E."/>
            <person name="Danilova O.V."/>
            <person name="Ashikhmin A."/>
            <person name="Konopkin A."/>
            <person name="But S.Y."/>
            <person name="Khmelenina V.N."/>
            <person name="Kuznetsov N."/>
            <person name="Pimenov N.V."/>
            <person name="Dedysh S.N."/>
        </authorList>
    </citation>
    <scope>NUCLEOTIDE SEQUENCE</scope>
    <source>
        <strain evidence="6">MP1</strain>
    </source>
</reference>
<evidence type="ECO:0000259" key="5">
    <source>
        <dbReference type="PROSITE" id="PS50984"/>
    </source>
</evidence>
<accession>A0ABY7GM83</accession>
<evidence type="ECO:0000256" key="3">
    <source>
        <dbReference type="ARBA" id="ARBA00023235"/>
    </source>
</evidence>
<dbReference type="InterPro" id="IPR020103">
    <property type="entry name" value="PsdUridine_synth_cat_dom_sf"/>
</dbReference>
<dbReference type="PANTHER" id="PTHR47811:SF1">
    <property type="entry name" value="TRNA PSEUDOURIDINE SYNTHASE D"/>
    <property type="match status" value="1"/>
</dbReference>
<evidence type="ECO:0000313" key="6">
    <source>
        <dbReference type="EMBL" id="WAR45614.1"/>
    </source>
</evidence>
<comment type="similarity">
    <text evidence="1 4">Belongs to the pseudouridine synthase TruD family.</text>
</comment>
<comment type="function">
    <text evidence="4">Responsible for synthesis of pseudouridine from uracil-13 in transfer RNAs.</text>
</comment>
<evidence type="ECO:0000313" key="7">
    <source>
        <dbReference type="Proteomes" id="UP001162780"/>
    </source>
</evidence>